<dbReference type="STRING" id="225324.SAMN02745126_04793"/>
<feature type="chain" id="PRO_5012233629" evidence="2">
    <location>
        <begin position="18"/>
        <end position="58"/>
    </location>
</feature>
<keyword evidence="2" id="KW-0732">Signal</keyword>
<dbReference type="RefSeq" id="WP_170921097.1">
    <property type="nucleotide sequence ID" value="NZ_FUWJ01000008.1"/>
</dbReference>
<evidence type="ECO:0000256" key="1">
    <source>
        <dbReference type="SAM" id="MobiDB-lite"/>
    </source>
</evidence>
<evidence type="ECO:0000256" key="2">
    <source>
        <dbReference type="SAM" id="SignalP"/>
    </source>
</evidence>
<sequence>MKLFVLTALLMMLQACATSPPPTLAPLPEPDDPAATSADAPYRPVMAGTVYHGLGVAP</sequence>
<proteinExistence type="predicted"/>
<feature type="region of interest" description="Disordered" evidence="1">
    <location>
        <begin position="20"/>
        <end position="40"/>
    </location>
</feature>
<feature type="signal peptide" evidence="2">
    <location>
        <begin position="1"/>
        <end position="17"/>
    </location>
</feature>
<protein>
    <submittedName>
        <fullName evidence="3">Uncharacterized protein</fullName>
    </submittedName>
</protein>
<evidence type="ECO:0000313" key="3">
    <source>
        <dbReference type="EMBL" id="SKA28498.1"/>
    </source>
</evidence>
<gene>
    <name evidence="3" type="ORF">SAMN02745126_04793</name>
</gene>
<dbReference type="Proteomes" id="UP000190092">
    <property type="component" value="Unassembled WGS sequence"/>
</dbReference>
<evidence type="ECO:0000313" key="4">
    <source>
        <dbReference type="Proteomes" id="UP000190092"/>
    </source>
</evidence>
<keyword evidence="4" id="KW-1185">Reference proteome</keyword>
<name>A0A1T4SKQ3_9HYPH</name>
<organism evidence="3 4">
    <name type="scientific">Enhydrobacter aerosaccus</name>
    <dbReference type="NCBI Taxonomy" id="225324"/>
    <lineage>
        <taxon>Bacteria</taxon>
        <taxon>Pseudomonadati</taxon>
        <taxon>Pseudomonadota</taxon>
        <taxon>Alphaproteobacteria</taxon>
        <taxon>Hyphomicrobiales</taxon>
        <taxon>Enhydrobacter</taxon>
    </lineage>
</organism>
<reference evidence="4" key="1">
    <citation type="submission" date="2017-02" db="EMBL/GenBank/DDBJ databases">
        <authorList>
            <person name="Varghese N."/>
            <person name="Submissions S."/>
        </authorList>
    </citation>
    <scope>NUCLEOTIDE SEQUENCE [LARGE SCALE GENOMIC DNA]</scope>
    <source>
        <strain evidence="4">ATCC 27094</strain>
    </source>
</reference>
<accession>A0A1T4SKQ3</accession>
<dbReference type="AlphaFoldDB" id="A0A1T4SKQ3"/>
<dbReference type="EMBL" id="FUWJ01000008">
    <property type="protein sequence ID" value="SKA28498.1"/>
    <property type="molecule type" value="Genomic_DNA"/>
</dbReference>
<dbReference type="PROSITE" id="PS51257">
    <property type="entry name" value="PROKAR_LIPOPROTEIN"/>
    <property type="match status" value="1"/>
</dbReference>